<sequence length="348" mass="39054">MAPPISSEIIQTQIVPNCGALVLAMAFSAIFYGITILQTFTYYDRYSRDSIWMKLFVAALWSAFIMDLFHSTLVTYDSDRISDTAQMISVIDTVWFYVISNYGNPASLAIYVSQKSSLQYLSAFSFRASGNNIETSRKLVIPSIIVTLSLAQWVFGPYRRRTKRQLYRNLRHVTGAWAATSGLACSMAGDFLITMAMCYNLHRNRSGVKRTDKLINVLMVYTRYAQLYCQMCSPLHFGYYCLSASSANVGVLDLLENPTAKADALTICIRYVNSALATLNARDKLRNLPHTLTVGTIATQVELNHVRVTKSTTVTRDVHESVPSEIDVVHDHDIRGDSKMRDDVSEVV</sequence>
<dbReference type="InterPro" id="IPR045339">
    <property type="entry name" value="DUF6534"/>
</dbReference>
<proteinExistence type="predicted"/>
<dbReference type="STRING" id="914234.M2P7C7"/>
<name>M2P7C7_CERS8</name>
<dbReference type="EMBL" id="KB445821">
    <property type="protein sequence ID" value="EMD31239.1"/>
    <property type="molecule type" value="Genomic_DNA"/>
</dbReference>
<dbReference type="PANTHER" id="PTHR40465:SF1">
    <property type="entry name" value="DUF6534 DOMAIN-CONTAINING PROTEIN"/>
    <property type="match status" value="1"/>
</dbReference>
<organism evidence="3 4">
    <name type="scientific">Ceriporiopsis subvermispora (strain B)</name>
    <name type="common">White-rot fungus</name>
    <name type="synonym">Gelatoporia subvermispora</name>
    <dbReference type="NCBI Taxonomy" id="914234"/>
    <lineage>
        <taxon>Eukaryota</taxon>
        <taxon>Fungi</taxon>
        <taxon>Dikarya</taxon>
        <taxon>Basidiomycota</taxon>
        <taxon>Agaricomycotina</taxon>
        <taxon>Agaricomycetes</taxon>
        <taxon>Polyporales</taxon>
        <taxon>Gelatoporiaceae</taxon>
        <taxon>Gelatoporia</taxon>
    </lineage>
</organism>
<keyword evidence="1" id="KW-0472">Membrane</keyword>
<reference evidence="3 4" key="1">
    <citation type="journal article" date="2012" name="Proc. Natl. Acad. Sci. U.S.A.">
        <title>Comparative genomics of Ceriporiopsis subvermispora and Phanerochaete chrysosporium provide insight into selective ligninolysis.</title>
        <authorList>
            <person name="Fernandez-Fueyo E."/>
            <person name="Ruiz-Duenas F.J."/>
            <person name="Ferreira P."/>
            <person name="Floudas D."/>
            <person name="Hibbett D.S."/>
            <person name="Canessa P."/>
            <person name="Larrondo L.F."/>
            <person name="James T.Y."/>
            <person name="Seelenfreund D."/>
            <person name="Lobos S."/>
            <person name="Polanco R."/>
            <person name="Tello M."/>
            <person name="Honda Y."/>
            <person name="Watanabe T."/>
            <person name="Watanabe T."/>
            <person name="Ryu J.S."/>
            <person name="Kubicek C.P."/>
            <person name="Schmoll M."/>
            <person name="Gaskell J."/>
            <person name="Hammel K.E."/>
            <person name="St John F.J."/>
            <person name="Vanden Wymelenberg A."/>
            <person name="Sabat G."/>
            <person name="Splinter BonDurant S."/>
            <person name="Syed K."/>
            <person name="Yadav J.S."/>
            <person name="Doddapaneni H."/>
            <person name="Subramanian V."/>
            <person name="Lavin J.L."/>
            <person name="Oguiza J.A."/>
            <person name="Perez G."/>
            <person name="Pisabarro A.G."/>
            <person name="Ramirez L."/>
            <person name="Santoyo F."/>
            <person name="Master E."/>
            <person name="Coutinho P.M."/>
            <person name="Henrissat B."/>
            <person name="Lombard V."/>
            <person name="Magnuson J.K."/>
            <person name="Kuees U."/>
            <person name="Hori C."/>
            <person name="Igarashi K."/>
            <person name="Samejima M."/>
            <person name="Held B.W."/>
            <person name="Barry K.W."/>
            <person name="LaButti K.M."/>
            <person name="Lapidus A."/>
            <person name="Lindquist E.A."/>
            <person name="Lucas S.M."/>
            <person name="Riley R."/>
            <person name="Salamov A.A."/>
            <person name="Hoffmeister D."/>
            <person name="Schwenk D."/>
            <person name="Hadar Y."/>
            <person name="Yarden O."/>
            <person name="de Vries R.P."/>
            <person name="Wiebenga A."/>
            <person name="Stenlid J."/>
            <person name="Eastwood D."/>
            <person name="Grigoriev I.V."/>
            <person name="Berka R.M."/>
            <person name="Blanchette R.A."/>
            <person name="Kersten P."/>
            <person name="Martinez A.T."/>
            <person name="Vicuna R."/>
            <person name="Cullen D."/>
        </authorList>
    </citation>
    <scope>NUCLEOTIDE SEQUENCE [LARGE SCALE GENOMIC DNA]</scope>
    <source>
        <strain evidence="3 4">B</strain>
    </source>
</reference>
<dbReference type="HOGENOM" id="CLU_046025_5_4_1"/>
<keyword evidence="1" id="KW-1133">Transmembrane helix</keyword>
<dbReference type="PANTHER" id="PTHR40465">
    <property type="entry name" value="CHROMOSOME 1, WHOLE GENOME SHOTGUN SEQUENCE"/>
    <property type="match status" value="1"/>
</dbReference>
<evidence type="ECO:0000313" key="3">
    <source>
        <dbReference type="EMBL" id="EMD31239.1"/>
    </source>
</evidence>
<dbReference type="Pfam" id="PF20152">
    <property type="entry name" value="DUF6534"/>
    <property type="match status" value="1"/>
</dbReference>
<feature type="transmembrane region" description="Helical" evidence="1">
    <location>
        <begin position="55"/>
        <end position="74"/>
    </location>
</feature>
<dbReference type="OrthoDB" id="2971182at2759"/>
<evidence type="ECO:0000256" key="1">
    <source>
        <dbReference type="SAM" id="Phobius"/>
    </source>
</evidence>
<feature type="transmembrane region" description="Helical" evidence="1">
    <location>
        <begin position="94"/>
        <end position="112"/>
    </location>
</feature>
<gene>
    <name evidence="3" type="ORF">CERSUDRAFT_78316</name>
</gene>
<feature type="transmembrane region" description="Helical" evidence="1">
    <location>
        <begin position="176"/>
        <end position="201"/>
    </location>
</feature>
<keyword evidence="4" id="KW-1185">Reference proteome</keyword>
<feature type="domain" description="DUF6534" evidence="2">
    <location>
        <begin position="186"/>
        <end position="283"/>
    </location>
</feature>
<keyword evidence="1" id="KW-0812">Transmembrane</keyword>
<evidence type="ECO:0000313" key="4">
    <source>
        <dbReference type="Proteomes" id="UP000016930"/>
    </source>
</evidence>
<feature type="transmembrane region" description="Helical" evidence="1">
    <location>
        <begin position="139"/>
        <end position="156"/>
    </location>
</feature>
<accession>M2P7C7</accession>
<dbReference type="Proteomes" id="UP000016930">
    <property type="component" value="Unassembled WGS sequence"/>
</dbReference>
<feature type="transmembrane region" description="Helical" evidence="1">
    <location>
        <begin position="20"/>
        <end position="43"/>
    </location>
</feature>
<dbReference type="AlphaFoldDB" id="M2P7C7"/>
<protein>
    <recommendedName>
        <fullName evidence="2">DUF6534 domain-containing protein</fullName>
    </recommendedName>
</protein>
<evidence type="ECO:0000259" key="2">
    <source>
        <dbReference type="Pfam" id="PF20152"/>
    </source>
</evidence>